<reference evidence="2 3" key="1">
    <citation type="submission" date="2013-08" db="EMBL/GenBank/DDBJ databases">
        <authorList>
            <person name="Durkin A.S."/>
            <person name="Haft D.R."/>
            <person name="McCorrison J."/>
            <person name="Torralba M."/>
            <person name="Gillis M."/>
            <person name="Haft D.H."/>
            <person name="Methe B."/>
            <person name="Sutton G."/>
            <person name="Nelson K.E."/>
        </authorList>
    </citation>
    <scope>NUCLEOTIDE SEQUENCE [LARGE SCALE GENOMIC DNA]</scope>
    <source>
        <strain evidence="2 3">F0195</strain>
    </source>
</reference>
<dbReference type="STRING" id="1125712.HMPREF1316_0506"/>
<name>U2UUK7_9ACTN</name>
<protein>
    <submittedName>
        <fullName evidence="2">Uncharacterized protein</fullName>
    </submittedName>
</protein>
<keyword evidence="3" id="KW-1185">Reference proteome</keyword>
<proteinExistence type="predicted"/>
<gene>
    <name evidence="2" type="ORF">HMPREF1316_0506</name>
</gene>
<organism evidence="2 3">
    <name type="scientific">Olsenella profusa F0195</name>
    <dbReference type="NCBI Taxonomy" id="1125712"/>
    <lineage>
        <taxon>Bacteria</taxon>
        <taxon>Bacillati</taxon>
        <taxon>Actinomycetota</taxon>
        <taxon>Coriobacteriia</taxon>
        <taxon>Coriobacteriales</taxon>
        <taxon>Atopobiaceae</taxon>
        <taxon>Olsenella</taxon>
    </lineage>
</organism>
<dbReference type="EMBL" id="AWEZ01000062">
    <property type="protein sequence ID" value="ERL06782.1"/>
    <property type="molecule type" value="Genomic_DNA"/>
</dbReference>
<accession>U2UUK7</accession>
<evidence type="ECO:0000313" key="2">
    <source>
        <dbReference type="EMBL" id="ERL06782.1"/>
    </source>
</evidence>
<evidence type="ECO:0000313" key="3">
    <source>
        <dbReference type="Proteomes" id="UP000016638"/>
    </source>
</evidence>
<dbReference type="PATRIC" id="fig|1125712.3.peg.1930"/>
<sequence length="287" mass="30655">MKEIIRVLKGHRRLALWTAAVMLAIVAGSVARCRAIHPSSASSGEAGAAAEPDAMDSQQQSDEDEADARLPEAALALRASYPDGTRQLVSLLTAHEWTALSETLTLSFSERCMRETREGTTTLTAYVITATSTKTTRETTETGEVVESKVTTFSIETPDGSYIGTLTQPQFDGGTATLSCDAFTNAKTYDMAEPSGRISVGVPDDSWCDSVGCKKEDIVEAINDYASAHYPTATSATWLCTAYFDYSTDDGMGSVQLVYALDNQASTHLTVTINLSDKTVSVSEGGN</sequence>
<dbReference type="RefSeq" id="WP_021726850.1">
    <property type="nucleotide sequence ID" value="NZ_AWEZ01000062.1"/>
</dbReference>
<comment type="caution">
    <text evidence="2">The sequence shown here is derived from an EMBL/GenBank/DDBJ whole genome shotgun (WGS) entry which is preliminary data.</text>
</comment>
<dbReference type="eggNOG" id="ENOG5031V3H">
    <property type="taxonomic scope" value="Bacteria"/>
</dbReference>
<evidence type="ECO:0000256" key="1">
    <source>
        <dbReference type="SAM" id="MobiDB-lite"/>
    </source>
</evidence>
<dbReference type="AlphaFoldDB" id="U2UUK7"/>
<feature type="compositionally biased region" description="Low complexity" evidence="1">
    <location>
        <begin position="41"/>
        <end position="60"/>
    </location>
</feature>
<feature type="region of interest" description="Disordered" evidence="1">
    <location>
        <begin position="41"/>
        <end position="67"/>
    </location>
</feature>
<dbReference type="Proteomes" id="UP000016638">
    <property type="component" value="Unassembled WGS sequence"/>
</dbReference>